<keyword evidence="4" id="KW-0547">Nucleotide-binding</keyword>
<evidence type="ECO:0000259" key="9">
    <source>
        <dbReference type="PROSITE" id="PS50011"/>
    </source>
</evidence>
<dbReference type="PROSITE" id="PS00108">
    <property type="entry name" value="PROTEIN_KINASE_ST"/>
    <property type="match status" value="1"/>
</dbReference>
<dbReference type="AlphaFoldDB" id="A0AAD7MNZ2"/>
<evidence type="ECO:0000313" key="10">
    <source>
        <dbReference type="EMBL" id="KAJ7726240.1"/>
    </source>
</evidence>
<evidence type="ECO:0000256" key="8">
    <source>
        <dbReference type="ARBA" id="ARBA00048679"/>
    </source>
</evidence>
<dbReference type="EC" id="2.7.11.1" evidence="1"/>
<dbReference type="Proteomes" id="UP001215598">
    <property type="component" value="Unassembled WGS sequence"/>
</dbReference>
<gene>
    <name evidence="10" type="ORF">B0H16DRAFT_1735777</name>
</gene>
<dbReference type="GO" id="GO:0004674">
    <property type="term" value="F:protein serine/threonine kinase activity"/>
    <property type="evidence" value="ECO:0007669"/>
    <property type="project" value="UniProtKB-KW"/>
</dbReference>
<comment type="catalytic activity">
    <reaction evidence="8">
        <text>L-seryl-[protein] + ATP = O-phospho-L-seryl-[protein] + ADP + H(+)</text>
        <dbReference type="Rhea" id="RHEA:17989"/>
        <dbReference type="Rhea" id="RHEA-COMP:9863"/>
        <dbReference type="Rhea" id="RHEA-COMP:11604"/>
        <dbReference type="ChEBI" id="CHEBI:15378"/>
        <dbReference type="ChEBI" id="CHEBI:29999"/>
        <dbReference type="ChEBI" id="CHEBI:30616"/>
        <dbReference type="ChEBI" id="CHEBI:83421"/>
        <dbReference type="ChEBI" id="CHEBI:456216"/>
        <dbReference type="EC" id="2.7.11.1"/>
    </reaction>
</comment>
<reference evidence="10" key="1">
    <citation type="submission" date="2023-03" db="EMBL/GenBank/DDBJ databases">
        <title>Massive genome expansion in bonnet fungi (Mycena s.s.) driven by repeated elements and novel gene families across ecological guilds.</title>
        <authorList>
            <consortium name="Lawrence Berkeley National Laboratory"/>
            <person name="Harder C.B."/>
            <person name="Miyauchi S."/>
            <person name="Viragh M."/>
            <person name="Kuo A."/>
            <person name="Thoen E."/>
            <person name="Andreopoulos B."/>
            <person name="Lu D."/>
            <person name="Skrede I."/>
            <person name="Drula E."/>
            <person name="Henrissat B."/>
            <person name="Morin E."/>
            <person name="Kohler A."/>
            <person name="Barry K."/>
            <person name="LaButti K."/>
            <person name="Morin E."/>
            <person name="Salamov A."/>
            <person name="Lipzen A."/>
            <person name="Mereny Z."/>
            <person name="Hegedus B."/>
            <person name="Baldrian P."/>
            <person name="Stursova M."/>
            <person name="Weitz H."/>
            <person name="Taylor A."/>
            <person name="Grigoriev I.V."/>
            <person name="Nagy L.G."/>
            <person name="Martin F."/>
            <person name="Kauserud H."/>
        </authorList>
    </citation>
    <scope>NUCLEOTIDE SEQUENCE</scope>
    <source>
        <strain evidence="10">CBHHK182m</strain>
    </source>
</reference>
<dbReference type="Gene3D" id="1.10.510.10">
    <property type="entry name" value="Transferase(Phosphotransferase) domain 1"/>
    <property type="match status" value="1"/>
</dbReference>
<dbReference type="GO" id="GO:0007095">
    <property type="term" value="P:mitotic G2 DNA damage checkpoint signaling"/>
    <property type="evidence" value="ECO:0007669"/>
    <property type="project" value="TreeGrafter"/>
</dbReference>
<protein>
    <recommendedName>
        <fullName evidence="1">non-specific serine/threonine protein kinase</fullName>
        <ecNumber evidence="1">2.7.11.1</ecNumber>
    </recommendedName>
</protein>
<evidence type="ECO:0000256" key="6">
    <source>
        <dbReference type="ARBA" id="ARBA00022840"/>
    </source>
</evidence>
<keyword evidence="6" id="KW-0067">ATP-binding</keyword>
<dbReference type="InterPro" id="IPR008271">
    <property type="entry name" value="Ser/Thr_kinase_AS"/>
</dbReference>
<keyword evidence="2" id="KW-0723">Serine/threonine-protein kinase</keyword>
<evidence type="ECO:0000256" key="3">
    <source>
        <dbReference type="ARBA" id="ARBA00022679"/>
    </source>
</evidence>
<sequence length="77" mass="8482">MLLELAAGGDLFDKIAPDIGVGDEVAHYYFNQLLAEGVCHRDLKPENLLLDVAETLKLSEFGLSSVFDTKKPDEHAH</sequence>
<dbReference type="SUPFAM" id="SSF56112">
    <property type="entry name" value="Protein kinase-like (PK-like)"/>
    <property type="match status" value="1"/>
</dbReference>
<keyword evidence="11" id="KW-1185">Reference proteome</keyword>
<organism evidence="10 11">
    <name type="scientific">Mycena metata</name>
    <dbReference type="NCBI Taxonomy" id="1033252"/>
    <lineage>
        <taxon>Eukaryota</taxon>
        <taxon>Fungi</taxon>
        <taxon>Dikarya</taxon>
        <taxon>Basidiomycota</taxon>
        <taxon>Agaricomycotina</taxon>
        <taxon>Agaricomycetes</taxon>
        <taxon>Agaricomycetidae</taxon>
        <taxon>Agaricales</taxon>
        <taxon>Marasmiineae</taxon>
        <taxon>Mycenaceae</taxon>
        <taxon>Mycena</taxon>
    </lineage>
</organism>
<dbReference type="Pfam" id="PF00069">
    <property type="entry name" value="Pkinase"/>
    <property type="match status" value="1"/>
</dbReference>
<dbReference type="PANTHER" id="PTHR43895">
    <property type="entry name" value="CALCIUM/CALMODULIN-DEPENDENT PROTEIN KINASE KINASE-RELATED"/>
    <property type="match status" value="1"/>
</dbReference>
<name>A0AAD7MNZ2_9AGAR</name>
<dbReference type="EMBL" id="JARKIB010000188">
    <property type="protein sequence ID" value="KAJ7726240.1"/>
    <property type="molecule type" value="Genomic_DNA"/>
</dbReference>
<comment type="catalytic activity">
    <reaction evidence="7">
        <text>L-threonyl-[protein] + ATP = O-phospho-L-threonyl-[protein] + ADP + H(+)</text>
        <dbReference type="Rhea" id="RHEA:46608"/>
        <dbReference type="Rhea" id="RHEA-COMP:11060"/>
        <dbReference type="Rhea" id="RHEA-COMP:11605"/>
        <dbReference type="ChEBI" id="CHEBI:15378"/>
        <dbReference type="ChEBI" id="CHEBI:30013"/>
        <dbReference type="ChEBI" id="CHEBI:30616"/>
        <dbReference type="ChEBI" id="CHEBI:61977"/>
        <dbReference type="ChEBI" id="CHEBI:456216"/>
        <dbReference type="EC" id="2.7.11.1"/>
    </reaction>
</comment>
<keyword evidence="3" id="KW-0808">Transferase</keyword>
<evidence type="ECO:0000256" key="4">
    <source>
        <dbReference type="ARBA" id="ARBA00022741"/>
    </source>
</evidence>
<keyword evidence="5" id="KW-0418">Kinase</keyword>
<dbReference type="InterPro" id="IPR011009">
    <property type="entry name" value="Kinase-like_dom_sf"/>
</dbReference>
<dbReference type="GO" id="GO:0005524">
    <property type="term" value="F:ATP binding"/>
    <property type="evidence" value="ECO:0007669"/>
    <property type="project" value="UniProtKB-KW"/>
</dbReference>
<dbReference type="GO" id="GO:0005634">
    <property type="term" value="C:nucleus"/>
    <property type="evidence" value="ECO:0007669"/>
    <property type="project" value="TreeGrafter"/>
</dbReference>
<evidence type="ECO:0000256" key="7">
    <source>
        <dbReference type="ARBA" id="ARBA00047899"/>
    </source>
</evidence>
<comment type="caution">
    <text evidence="10">The sequence shown here is derived from an EMBL/GenBank/DDBJ whole genome shotgun (WGS) entry which is preliminary data.</text>
</comment>
<feature type="domain" description="Protein kinase" evidence="9">
    <location>
        <begin position="1"/>
        <end position="77"/>
    </location>
</feature>
<evidence type="ECO:0000313" key="11">
    <source>
        <dbReference type="Proteomes" id="UP001215598"/>
    </source>
</evidence>
<dbReference type="GO" id="GO:0005737">
    <property type="term" value="C:cytoplasm"/>
    <property type="evidence" value="ECO:0007669"/>
    <property type="project" value="TreeGrafter"/>
</dbReference>
<accession>A0AAD7MNZ2</accession>
<dbReference type="PANTHER" id="PTHR43895:SF32">
    <property type="entry name" value="SERINE_THREONINE-PROTEIN KINASE CHK1"/>
    <property type="match status" value="1"/>
</dbReference>
<evidence type="ECO:0000256" key="5">
    <source>
        <dbReference type="ARBA" id="ARBA00022777"/>
    </source>
</evidence>
<proteinExistence type="predicted"/>
<dbReference type="InterPro" id="IPR000719">
    <property type="entry name" value="Prot_kinase_dom"/>
</dbReference>
<dbReference type="GO" id="GO:0035861">
    <property type="term" value="C:site of double-strand break"/>
    <property type="evidence" value="ECO:0007669"/>
    <property type="project" value="TreeGrafter"/>
</dbReference>
<evidence type="ECO:0000256" key="1">
    <source>
        <dbReference type="ARBA" id="ARBA00012513"/>
    </source>
</evidence>
<evidence type="ECO:0000256" key="2">
    <source>
        <dbReference type="ARBA" id="ARBA00022527"/>
    </source>
</evidence>
<dbReference type="PROSITE" id="PS50011">
    <property type="entry name" value="PROTEIN_KINASE_DOM"/>
    <property type="match status" value="1"/>
</dbReference>